<dbReference type="Proteomes" id="UP000054538">
    <property type="component" value="Unassembled WGS sequence"/>
</dbReference>
<evidence type="ECO:0000313" key="2">
    <source>
        <dbReference type="EMBL" id="KIK77924.1"/>
    </source>
</evidence>
<reference evidence="2 3" key="1">
    <citation type="submission" date="2014-04" db="EMBL/GenBank/DDBJ databases">
        <authorList>
            <consortium name="DOE Joint Genome Institute"/>
            <person name="Kuo A."/>
            <person name="Kohler A."/>
            <person name="Jargeat P."/>
            <person name="Nagy L.G."/>
            <person name="Floudas D."/>
            <person name="Copeland A."/>
            <person name="Barry K.W."/>
            <person name="Cichocki N."/>
            <person name="Veneault-Fourrey C."/>
            <person name="LaButti K."/>
            <person name="Lindquist E.A."/>
            <person name="Lipzen A."/>
            <person name="Lundell T."/>
            <person name="Morin E."/>
            <person name="Murat C."/>
            <person name="Sun H."/>
            <person name="Tunlid A."/>
            <person name="Henrissat B."/>
            <person name="Grigoriev I.V."/>
            <person name="Hibbett D.S."/>
            <person name="Martin F."/>
            <person name="Nordberg H.P."/>
            <person name="Cantor M.N."/>
            <person name="Hua S.X."/>
        </authorList>
    </citation>
    <scope>NUCLEOTIDE SEQUENCE [LARGE SCALE GENOMIC DNA]</scope>
    <source>
        <strain evidence="2 3">Ve08.2h10</strain>
    </source>
</reference>
<dbReference type="InParanoid" id="A0A0D0DBD9"/>
<protein>
    <submittedName>
        <fullName evidence="2">Uncharacterized protein</fullName>
    </submittedName>
</protein>
<sequence>MVNGKWSQRQDGNECMANEKWQTVNTQQQREMAKGKRQMANSDGHWQTANGELGMVHGEW</sequence>
<name>A0A0D0DBD9_9AGAM</name>
<organism evidence="2 3">
    <name type="scientific">Paxillus rubicundulus Ve08.2h10</name>
    <dbReference type="NCBI Taxonomy" id="930991"/>
    <lineage>
        <taxon>Eukaryota</taxon>
        <taxon>Fungi</taxon>
        <taxon>Dikarya</taxon>
        <taxon>Basidiomycota</taxon>
        <taxon>Agaricomycotina</taxon>
        <taxon>Agaricomycetes</taxon>
        <taxon>Agaricomycetidae</taxon>
        <taxon>Boletales</taxon>
        <taxon>Paxilineae</taxon>
        <taxon>Paxillaceae</taxon>
        <taxon>Paxillus</taxon>
    </lineage>
</organism>
<keyword evidence="3" id="KW-1185">Reference proteome</keyword>
<evidence type="ECO:0000256" key="1">
    <source>
        <dbReference type="SAM" id="MobiDB-lite"/>
    </source>
</evidence>
<proteinExistence type="predicted"/>
<dbReference type="AlphaFoldDB" id="A0A0D0DBD9"/>
<dbReference type="EMBL" id="KN826781">
    <property type="protein sequence ID" value="KIK77924.1"/>
    <property type="molecule type" value="Genomic_DNA"/>
</dbReference>
<dbReference type="HOGENOM" id="CLU_174244_4_1_1"/>
<feature type="compositionally biased region" description="Polar residues" evidence="1">
    <location>
        <begin position="39"/>
        <end position="50"/>
    </location>
</feature>
<accession>A0A0D0DBD9</accession>
<gene>
    <name evidence="2" type="ORF">PAXRUDRAFT_165398</name>
</gene>
<evidence type="ECO:0000313" key="3">
    <source>
        <dbReference type="Proteomes" id="UP000054538"/>
    </source>
</evidence>
<reference evidence="3" key="2">
    <citation type="submission" date="2015-01" db="EMBL/GenBank/DDBJ databases">
        <title>Evolutionary Origins and Diversification of the Mycorrhizal Mutualists.</title>
        <authorList>
            <consortium name="DOE Joint Genome Institute"/>
            <consortium name="Mycorrhizal Genomics Consortium"/>
            <person name="Kohler A."/>
            <person name="Kuo A."/>
            <person name="Nagy L.G."/>
            <person name="Floudas D."/>
            <person name="Copeland A."/>
            <person name="Barry K.W."/>
            <person name="Cichocki N."/>
            <person name="Veneault-Fourrey C."/>
            <person name="LaButti K."/>
            <person name="Lindquist E.A."/>
            <person name="Lipzen A."/>
            <person name="Lundell T."/>
            <person name="Morin E."/>
            <person name="Murat C."/>
            <person name="Riley R."/>
            <person name="Ohm R."/>
            <person name="Sun H."/>
            <person name="Tunlid A."/>
            <person name="Henrissat B."/>
            <person name="Grigoriev I.V."/>
            <person name="Hibbett D.S."/>
            <person name="Martin F."/>
        </authorList>
    </citation>
    <scope>NUCLEOTIDE SEQUENCE [LARGE SCALE GENOMIC DNA]</scope>
    <source>
        <strain evidence="3">Ve08.2h10</strain>
    </source>
</reference>
<feature type="region of interest" description="Disordered" evidence="1">
    <location>
        <begin position="38"/>
        <end position="60"/>
    </location>
</feature>